<name>A0A199XRK0_9FLAO</name>
<evidence type="ECO:0000313" key="1">
    <source>
        <dbReference type="EMBL" id="OAZ04388.1"/>
    </source>
</evidence>
<comment type="caution">
    <text evidence="1">The sequence shown here is derived from an EMBL/GenBank/DDBJ whole genome shotgun (WGS) entry which is preliminary data.</text>
</comment>
<dbReference type="RefSeq" id="WP_231891056.1">
    <property type="nucleotide sequence ID" value="NZ_JMTM01000035.1"/>
</dbReference>
<dbReference type="InterPro" id="IPR050583">
    <property type="entry name" value="Mycobacterial_A85_antigen"/>
</dbReference>
<dbReference type="InterPro" id="IPR029058">
    <property type="entry name" value="AB_hydrolase_fold"/>
</dbReference>
<keyword evidence="2" id="KW-1185">Reference proteome</keyword>
<dbReference type="PATRIC" id="fig|29536.5.peg.1454"/>
<gene>
    <name evidence="1" type="ORF">FLB_13840</name>
</gene>
<accession>A0A199XRK0</accession>
<dbReference type="AlphaFoldDB" id="A0A199XRK0"/>
<sequence length="363" mass="41956">MNSDLAGDSFYLIKSELNYQTFDFLQGFQNLVGISKHQQFLRGQKKTLLRIEKNTKHKQMKFNLILLFSILFIQHSLAQVKVSSGKVQRFENFKSKLIDTRNIDVWLPNGYSEKEKYAVLYMHDGQALYDAQSTWNKQAWEIDEVAGKLIAEGKTQKFIVVGIWNNGPKRHPEYFPQKPFESLTQIQRDTVTAQLQKAGRTKDIFKPYSDLYLQFLVTELKPFIDKNFSTKPNQKNTFIAGSSMGGLISMYAICEYPKIFGGAACLSTHWPGTFSLENNPIPNAFVEYLKKKLPNPKNHKIYFDYGDQTLDAMYKPLQEKVDVVMKAKGFTNKNWETKFFPGENHSEVAWAKRLDIPLLFLLN</sequence>
<dbReference type="Pfam" id="PF00756">
    <property type="entry name" value="Esterase"/>
    <property type="match status" value="1"/>
</dbReference>
<dbReference type="PANTHER" id="PTHR48098:SF6">
    <property type="entry name" value="FERRI-BACILLIBACTIN ESTERASE BESA"/>
    <property type="match status" value="1"/>
</dbReference>
<dbReference type="EMBL" id="JMTM01000035">
    <property type="protein sequence ID" value="OAZ04388.1"/>
    <property type="molecule type" value="Genomic_DNA"/>
</dbReference>
<dbReference type="SUPFAM" id="SSF53474">
    <property type="entry name" value="alpha/beta-Hydrolases"/>
    <property type="match status" value="1"/>
</dbReference>
<reference evidence="1 2" key="1">
    <citation type="submission" date="2016-06" db="EMBL/GenBank/DDBJ databases">
        <title>Draft genome sequence of Flavobacterium succinicans strain DD5b.</title>
        <authorList>
            <person name="Poehlein A."/>
            <person name="Daniel R."/>
            <person name="Simeonova D.D."/>
        </authorList>
    </citation>
    <scope>NUCLEOTIDE SEQUENCE [LARGE SCALE GENOMIC DNA]</scope>
    <source>
        <strain evidence="1 2">DD5b</strain>
    </source>
</reference>
<evidence type="ECO:0000313" key="2">
    <source>
        <dbReference type="Proteomes" id="UP000093807"/>
    </source>
</evidence>
<proteinExistence type="predicted"/>
<dbReference type="Proteomes" id="UP000093807">
    <property type="component" value="Unassembled WGS sequence"/>
</dbReference>
<dbReference type="PANTHER" id="PTHR48098">
    <property type="entry name" value="ENTEROCHELIN ESTERASE-RELATED"/>
    <property type="match status" value="1"/>
</dbReference>
<protein>
    <submittedName>
        <fullName evidence="1">Enterobactin/ferric enterobactin esterase</fullName>
    </submittedName>
</protein>
<organism evidence="1 2">
    <name type="scientific">Flavobacterium succinicans</name>
    <dbReference type="NCBI Taxonomy" id="29536"/>
    <lineage>
        <taxon>Bacteria</taxon>
        <taxon>Pseudomonadati</taxon>
        <taxon>Bacteroidota</taxon>
        <taxon>Flavobacteriia</taxon>
        <taxon>Flavobacteriales</taxon>
        <taxon>Flavobacteriaceae</taxon>
        <taxon>Flavobacterium</taxon>
    </lineage>
</organism>
<dbReference type="InterPro" id="IPR000801">
    <property type="entry name" value="Esterase-like"/>
</dbReference>
<dbReference type="Gene3D" id="3.40.50.1820">
    <property type="entry name" value="alpha/beta hydrolase"/>
    <property type="match status" value="1"/>
</dbReference>